<name>A0ABP7ZFE9_9MICO</name>
<evidence type="ECO:0000256" key="6">
    <source>
        <dbReference type="ARBA" id="ARBA00023136"/>
    </source>
</evidence>
<evidence type="ECO:0000256" key="7">
    <source>
        <dbReference type="SAM" id="Phobius"/>
    </source>
</evidence>
<accession>A0ABP7ZFE9</accession>
<keyword evidence="3" id="KW-1003">Cell membrane</keyword>
<evidence type="ECO:0000256" key="2">
    <source>
        <dbReference type="ARBA" id="ARBA00008193"/>
    </source>
</evidence>
<keyword evidence="5 7" id="KW-1133">Transmembrane helix</keyword>
<reference evidence="9" key="1">
    <citation type="journal article" date="2014" name="Int. J. Syst. Evol. Microbiol.">
        <title>Complete genome of a new Firmicutes species belonging to the dominant human colonic microbiota ('Ruminococcus bicirculans') reveals two chromosomes and a selective capacity to utilize plant glucans.</title>
        <authorList>
            <consortium name="NISC Comparative Sequencing Program"/>
            <person name="Wegmann U."/>
            <person name="Louis P."/>
            <person name="Goesmann A."/>
            <person name="Henrissat B."/>
            <person name="Duncan S.H."/>
            <person name="Flint H.J."/>
        </authorList>
    </citation>
    <scope>NUCLEOTIDE SEQUENCE</scope>
    <source>
        <strain evidence="9">JCM 17590</strain>
    </source>
</reference>
<feature type="transmembrane region" description="Helical" evidence="7">
    <location>
        <begin position="6"/>
        <end position="29"/>
    </location>
</feature>
<organism evidence="9 10">
    <name type="scientific">Gryllotalpicola daejeonensis</name>
    <dbReference type="NCBI Taxonomy" id="993087"/>
    <lineage>
        <taxon>Bacteria</taxon>
        <taxon>Bacillati</taxon>
        <taxon>Actinomycetota</taxon>
        <taxon>Actinomycetes</taxon>
        <taxon>Micrococcales</taxon>
        <taxon>Microbacteriaceae</taxon>
        <taxon>Gryllotalpicola</taxon>
    </lineage>
</organism>
<evidence type="ECO:0000256" key="3">
    <source>
        <dbReference type="ARBA" id="ARBA00022475"/>
    </source>
</evidence>
<sequence>MGGSTFAIPIWAEFAAVAIGSVQGAAFASGFRDRRIDLFGVAFIGVATGLGGGILRDVSLATPLVALSSNWYLPVAIAAALIGMLLARVFSSIDPVITVLDALTLGLFGAIGTTKALAFGLPEIPAAFVGLIAAVGGGMLRDILLGMPIAVMHVGSLYAVAAGAGTVTLVLLHDLGGSVFWCAVVCAAVTFAVRLLAVMFGWSLPEQRTIELSRARVGFGLLRRRQTTPREYPTTTGVIPVYKAVPRGEGKERADD</sequence>
<comment type="similarity">
    <text evidence="2">Belongs to the UPF0126 family.</text>
</comment>
<keyword evidence="6 7" id="KW-0472">Membrane</keyword>
<gene>
    <name evidence="9" type="ORF">GCM10022286_05940</name>
</gene>
<evidence type="ECO:0000256" key="5">
    <source>
        <dbReference type="ARBA" id="ARBA00022989"/>
    </source>
</evidence>
<evidence type="ECO:0000313" key="10">
    <source>
        <dbReference type="Proteomes" id="UP001415169"/>
    </source>
</evidence>
<feature type="transmembrane region" description="Helical" evidence="7">
    <location>
        <begin position="178"/>
        <end position="204"/>
    </location>
</feature>
<dbReference type="PANTHER" id="PTHR30506">
    <property type="entry name" value="INNER MEMBRANE PROTEIN"/>
    <property type="match status" value="1"/>
</dbReference>
<dbReference type="Pfam" id="PF03458">
    <property type="entry name" value="Gly_transporter"/>
    <property type="match status" value="2"/>
</dbReference>
<dbReference type="RefSeq" id="WP_344790244.1">
    <property type="nucleotide sequence ID" value="NZ_BAABBV010000001.1"/>
</dbReference>
<dbReference type="PANTHER" id="PTHR30506:SF3">
    <property type="entry name" value="UPF0126 INNER MEMBRANE PROTEIN YADS-RELATED"/>
    <property type="match status" value="1"/>
</dbReference>
<evidence type="ECO:0000259" key="8">
    <source>
        <dbReference type="Pfam" id="PF03458"/>
    </source>
</evidence>
<keyword evidence="4 7" id="KW-0812">Transmembrane</keyword>
<protein>
    <recommendedName>
        <fullName evidence="8">Glycine transporter domain-containing protein</fullName>
    </recommendedName>
</protein>
<feature type="transmembrane region" description="Helical" evidence="7">
    <location>
        <begin position="36"/>
        <end position="55"/>
    </location>
</feature>
<feature type="domain" description="Glycine transporter" evidence="8">
    <location>
        <begin position="99"/>
        <end position="173"/>
    </location>
</feature>
<evidence type="ECO:0000256" key="1">
    <source>
        <dbReference type="ARBA" id="ARBA00004651"/>
    </source>
</evidence>
<comment type="caution">
    <text evidence="9">The sequence shown here is derived from an EMBL/GenBank/DDBJ whole genome shotgun (WGS) entry which is preliminary data.</text>
</comment>
<feature type="transmembrane region" description="Helical" evidence="7">
    <location>
        <begin position="151"/>
        <end position="172"/>
    </location>
</feature>
<evidence type="ECO:0000256" key="4">
    <source>
        <dbReference type="ARBA" id="ARBA00022692"/>
    </source>
</evidence>
<dbReference type="InterPro" id="IPR005115">
    <property type="entry name" value="Gly_transporter"/>
</dbReference>
<reference evidence="9" key="2">
    <citation type="submission" date="2023-12" db="EMBL/GenBank/DDBJ databases">
        <authorList>
            <person name="Sun Q."/>
            <person name="Inoue M."/>
        </authorList>
    </citation>
    <scope>NUCLEOTIDE SEQUENCE</scope>
    <source>
        <strain evidence="9">JCM 17590</strain>
    </source>
</reference>
<feature type="domain" description="Glycine transporter" evidence="8">
    <location>
        <begin position="11"/>
        <end position="87"/>
    </location>
</feature>
<comment type="subcellular location">
    <subcellularLocation>
        <location evidence="1">Cell membrane</location>
        <topology evidence="1">Multi-pass membrane protein</topology>
    </subcellularLocation>
</comment>
<evidence type="ECO:0000313" key="9">
    <source>
        <dbReference type="EMBL" id="GAA4156067.1"/>
    </source>
</evidence>
<dbReference type="Proteomes" id="UP001415169">
    <property type="component" value="Unassembled WGS sequence"/>
</dbReference>
<keyword evidence="10" id="KW-1185">Reference proteome</keyword>
<proteinExistence type="inferred from homology"/>
<feature type="transmembrane region" description="Helical" evidence="7">
    <location>
        <begin position="71"/>
        <end position="90"/>
    </location>
</feature>
<dbReference type="EMBL" id="BAABBV010000001">
    <property type="protein sequence ID" value="GAA4156067.1"/>
    <property type="molecule type" value="Genomic_DNA"/>
</dbReference>
<feature type="transmembrane region" description="Helical" evidence="7">
    <location>
        <begin position="124"/>
        <end position="144"/>
    </location>
</feature>